<feature type="transmembrane region" description="Helical" evidence="1">
    <location>
        <begin position="7"/>
        <end position="31"/>
    </location>
</feature>
<reference evidence="2 3" key="1">
    <citation type="submission" date="2023-03" db="EMBL/GenBank/DDBJ databases">
        <title>Paludisphaera mucosa sp. nov. a novel planctomycete from northern fen.</title>
        <authorList>
            <person name="Ivanova A."/>
        </authorList>
    </citation>
    <scope>NUCLEOTIDE SEQUENCE [LARGE SCALE GENOMIC DNA]</scope>
    <source>
        <strain evidence="2 3">Pla2</strain>
    </source>
</reference>
<feature type="transmembrane region" description="Helical" evidence="1">
    <location>
        <begin position="51"/>
        <end position="68"/>
    </location>
</feature>
<keyword evidence="1" id="KW-0472">Membrane</keyword>
<keyword evidence="1" id="KW-1133">Transmembrane helix</keyword>
<keyword evidence="1" id="KW-0812">Transmembrane</keyword>
<dbReference type="Proteomes" id="UP001216907">
    <property type="component" value="Unassembled WGS sequence"/>
</dbReference>
<name>A0ABT6F8Z3_9BACT</name>
<evidence type="ECO:0000313" key="3">
    <source>
        <dbReference type="Proteomes" id="UP001216907"/>
    </source>
</evidence>
<comment type="caution">
    <text evidence="2">The sequence shown here is derived from an EMBL/GenBank/DDBJ whole genome shotgun (WGS) entry which is preliminary data.</text>
</comment>
<evidence type="ECO:0000313" key="2">
    <source>
        <dbReference type="EMBL" id="MDG3003850.1"/>
    </source>
</evidence>
<keyword evidence="3" id="KW-1185">Reference proteome</keyword>
<gene>
    <name evidence="2" type="ORF">PZE19_08710</name>
</gene>
<protein>
    <submittedName>
        <fullName evidence="2">Uncharacterized protein</fullName>
    </submittedName>
</protein>
<proteinExistence type="predicted"/>
<evidence type="ECO:0000256" key="1">
    <source>
        <dbReference type="SAM" id="Phobius"/>
    </source>
</evidence>
<accession>A0ABT6F8Z3</accession>
<sequence length="81" mass="9245">MHDEDQIPIWLFIGVILVIYGVLIFGAGLYALISPPPPDARVALFDLHADVWWGFFMTVIGLIYVVRFRPRHHAPRPPVHS</sequence>
<dbReference type="RefSeq" id="WP_277860196.1">
    <property type="nucleotide sequence ID" value="NZ_JARRAG010000001.1"/>
</dbReference>
<dbReference type="EMBL" id="JARRAG010000001">
    <property type="protein sequence ID" value="MDG3003850.1"/>
    <property type="molecule type" value="Genomic_DNA"/>
</dbReference>
<organism evidence="2 3">
    <name type="scientific">Paludisphaera mucosa</name>
    <dbReference type="NCBI Taxonomy" id="3030827"/>
    <lineage>
        <taxon>Bacteria</taxon>
        <taxon>Pseudomonadati</taxon>
        <taxon>Planctomycetota</taxon>
        <taxon>Planctomycetia</taxon>
        <taxon>Isosphaerales</taxon>
        <taxon>Isosphaeraceae</taxon>
        <taxon>Paludisphaera</taxon>
    </lineage>
</organism>